<proteinExistence type="predicted"/>
<evidence type="ECO:0000313" key="1">
    <source>
        <dbReference type="EMBL" id="XBS71945.1"/>
    </source>
</evidence>
<dbReference type="PANTHER" id="PTHR13812:SF19">
    <property type="entry name" value="KETIMINE REDUCTASE MU-CRYSTALLIN"/>
    <property type="match status" value="1"/>
</dbReference>
<protein>
    <recommendedName>
        <fullName evidence="2">Ornithine cyclodeaminase</fullName>
    </recommendedName>
</protein>
<dbReference type="EMBL" id="CP157947">
    <property type="protein sequence ID" value="XBS71945.1"/>
    <property type="molecule type" value="Genomic_DNA"/>
</dbReference>
<dbReference type="SUPFAM" id="SSF51735">
    <property type="entry name" value="NAD(P)-binding Rossmann-fold domains"/>
    <property type="match status" value="1"/>
</dbReference>
<dbReference type="InterPro" id="IPR003462">
    <property type="entry name" value="ODC_Mu_crystall"/>
</dbReference>
<dbReference type="Pfam" id="PF02423">
    <property type="entry name" value="OCD_Mu_crystall"/>
    <property type="match status" value="1"/>
</dbReference>
<dbReference type="AlphaFoldDB" id="A0AAU7QFB5"/>
<dbReference type="GO" id="GO:0005737">
    <property type="term" value="C:cytoplasm"/>
    <property type="evidence" value="ECO:0007669"/>
    <property type="project" value="TreeGrafter"/>
</dbReference>
<reference evidence="1" key="1">
    <citation type="submission" date="2024-06" db="EMBL/GenBank/DDBJ databases">
        <authorList>
            <person name="Coelho C."/>
            <person name="Bento M."/>
            <person name="Garcia E."/>
            <person name="Camelo A."/>
            <person name="Brandao I."/>
            <person name="Espirito Santo C."/>
            <person name="Trovao J."/>
            <person name="Verissimo A."/>
            <person name="Costa J."/>
            <person name="Tiago I."/>
        </authorList>
    </citation>
    <scope>NUCLEOTIDE SEQUENCE</scope>
    <source>
        <strain evidence="1">KWT182</strain>
    </source>
</reference>
<sequence length="183" mass="20070">MGNGIQARKHVQMMRFIRPIESITIWGRDSAHIGRFAAWCREETGLPIEVKQTPEKAVNGADIICTVTASKSPLLRLKDLKPHCHVNAVGASAPGFQEFDADVYAGVELYVDSQDAAWQASTCLQEARENRLISAQYPISEIGELGDALSSRRTSRSKPTVFKSVGIAAQDLVFARAVVRMCP</sequence>
<dbReference type="Gene3D" id="3.40.50.720">
    <property type="entry name" value="NAD(P)-binding Rossmann-like Domain"/>
    <property type="match status" value="1"/>
</dbReference>
<dbReference type="InterPro" id="IPR036291">
    <property type="entry name" value="NAD(P)-bd_dom_sf"/>
</dbReference>
<dbReference type="GO" id="GO:0042562">
    <property type="term" value="F:hormone binding"/>
    <property type="evidence" value="ECO:0007669"/>
    <property type="project" value="TreeGrafter"/>
</dbReference>
<name>A0AAU7QFB5_9GAMM</name>
<evidence type="ECO:0008006" key="2">
    <source>
        <dbReference type="Google" id="ProtNLM"/>
    </source>
</evidence>
<gene>
    <name evidence="1" type="ORF">ABK905_18215</name>
</gene>
<accession>A0AAU7QFB5</accession>
<organism evidence="1">
    <name type="scientific">Acerihabitans sp. KWT182</name>
    <dbReference type="NCBI Taxonomy" id="3157919"/>
    <lineage>
        <taxon>Bacteria</taxon>
        <taxon>Pseudomonadati</taxon>
        <taxon>Pseudomonadota</taxon>
        <taxon>Gammaproteobacteria</taxon>
        <taxon>Enterobacterales</taxon>
        <taxon>Pectobacteriaceae</taxon>
        <taxon>Acerihabitans</taxon>
    </lineage>
</organism>
<dbReference type="PANTHER" id="PTHR13812">
    <property type="entry name" value="KETIMINE REDUCTASE MU-CRYSTALLIN"/>
    <property type="match status" value="1"/>
</dbReference>